<comment type="caution">
    <text evidence="1">The sequence shown here is derived from an EMBL/GenBank/DDBJ whole genome shotgun (WGS) entry which is preliminary data.</text>
</comment>
<evidence type="ECO:0000313" key="2">
    <source>
        <dbReference type="Proteomes" id="UP000305238"/>
    </source>
</evidence>
<accession>A0A5S4H7Z7</accession>
<dbReference type="RefSeq" id="WP_138638756.1">
    <property type="nucleotide sequence ID" value="NZ_JASWDG010000195.1"/>
</dbReference>
<dbReference type="Proteomes" id="UP000305238">
    <property type="component" value="Unassembled WGS sequence"/>
</dbReference>
<dbReference type="AlphaFoldDB" id="A0A5S4H7Z7"/>
<organism evidence="1 2">
    <name type="scientific">Actinomadura geliboluensis</name>
    <dbReference type="NCBI Taxonomy" id="882440"/>
    <lineage>
        <taxon>Bacteria</taxon>
        <taxon>Bacillati</taxon>
        <taxon>Actinomycetota</taxon>
        <taxon>Actinomycetes</taxon>
        <taxon>Streptosporangiales</taxon>
        <taxon>Thermomonosporaceae</taxon>
        <taxon>Actinomadura</taxon>
    </lineage>
</organism>
<evidence type="ECO:0000313" key="1">
    <source>
        <dbReference type="EMBL" id="TMR34960.1"/>
    </source>
</evidence>
<proteinExistence type="predicted"/>
<gene>
    <name evidence="1" type="ORF">ETD96_24115</name>
</gene>
<reference evidence="1 2" key="1">
    <citation type="submission" date="2019-05" db="EMBL/GenBank/DDBJ databases">
        <title>Draft genome sequence of Actinomadura geliboluensis A8036.</title>
        <authorList>
            <person name="Saricaoglu S."/>
            <person name="Isik K."/>
        </authorList>
    </citation>
    <scope>NUCLEOTIDE SEQUENCE [LARGE SCALE GENOMIC DNA]</scope>
    <source>
        <strain evidence="1 2">A8036</strain>
    </source>
</reference>
<protein>
    <submittedName>
        <fullName evidence="1">Uncharacterized protein</fullName>
    </submittedName>
</protein>
<name>A0A5S4H7Z7_9ACTN</name>
<keyword evidence="2" id="KW-1185">Reference proteome</keyword>
<dbReference type="OrthoDB" id="3478232at2"/>
<sequence>MSSDYYLPTDHGYAVVQDMEDGTKKVMVCDSVVGGEAQNVYAIHFKCTSLRVGPGVRMEHGAGGSHTRQVVEVFSERQGVVDLRAPARGTAPLLEADARRR</sequence>
<dbReference type="EMBL" id="VCKZ01000190">
    <property type="protein sequence ID" value="TMR34960.1"/>
    <property type="molecule type" value="Genomic_DNA"/>
</dbReference>